<dbReference type="PANTHER" id="PTHR43649:SF29">
    <property type="entry name" value="OSMOPROTECTIVE COMPOUNDS-BINDING PROTEIN GGTB"/>
    <property type="match status" value="1"/>
</dbReference>
<evidence type="ECO:0000256" key="1">
    <source>
        <dbReference type="ARBA" id="ARBA00008520"/>
    </source>
</evidence>
<reference evidence="4 5" key="1">
    <citation type="submission" date="2014-07" db="EMBL/GenBank/DDBJ databases">
        <title>Biosystematic studies on Modestobacter strains isolated from extreme hyper-arid desert soil and from historic building.</title>
        <authorList>
            <person name="Bukarasam K."/>
            <person name="Bull A."/>
            <person name="Girard G."/>
            <person name="van Wezel G."/>
            <person name="Goodfellow M."/>
        </authorList>
    </citation>
    <scope>NUCLEOTIDE SEQUENCE [LARGE SCALE GENOMIC DNA]</scope>
    <source>
        <strain evidence="4 5">KNN45-2b</strain>
    </source>
</reference>
<feature type="signal peptide" evidence="3">
    <location>
        <begin position="1"/>
        <end position="23"/>
    </location>
</feature>
<keyword evidence="2" id="KW-0813">Transport</keyword>
<dbReference type="PANTHER" id="PTHR43649">
    <property type="entry name" value="ARABINOSE-BINDING PROTEIN-RELATED"/>
    <property type="match status" value="1"/>
</dbReference>
<evidence type="ECO:0000256" key="2">
    <source>
        <dbReference type="ARBA" id="ARBA00022448"/>
    </source>
</evidence>
<dbReference type="Proteomes" id="UP000029713">
    <property type="component" value="Unassembled WGS sequence"/>
</dbReference>
<dbReference type="PROSITE" id="PS51257">
    <property type="entry name" value="PROKAR_LIPOPROTEIN"/>
    <property type="match status" value="1"/>
</dbReference>
<name>A0A098Y5P5_9ACTN</name>
<feature type="chain" id="PRO_5001942173" evidence="3">
    <location>
        <begin position="24"/>
        <end position="432"/>
    </location>
</feature>
<evidence type="ECO:0000313" key="5">
    <source>
        <dbReference type="Proteomes" id="UP000029713"/>
    </source>
</evidence>
<proteinExistence type="inferred from homology"/>
<keyword evidence="3" id="KW-0732">Signal</keyword>
<dbReference type="STRING" id="1522368.IN07_18880"/>
<evidence type="ECO:0000256" key="3">
    <source>
        <dbReference type="SAM" id="SignalP"/>
    </source>
</evidence>
<dbReference type="SUPFAM" id="SSF53850">
    <property type="entry name" value="Periplasmic binding protein-like II"/>
    <property type="match status" value="1"/>
</dbReference>
<gene>
    <name evidence="4" type="ORF">IN07_18880</name>
</gene>
<dbReference type="EMBL" id="JPMX01000091">
    <property type="protein sequence ID" value="KGH45036.1"/>
    <property type="molecule type" value="Genomic_DNA"/>
</dbReference>
<dbReference type="AlphaFoldDB" id="A0A098Y5P5"/>
<organism evidence="4 5">
    <name type="scientific">Modestobacter caceresii</name>
    <dbReference type="NCBI Taxonomy" id="1522368"/>
    <lineage>
        <taxon>Bacteria</taxon>
        <taxon>Bacillati</taxon>
        <taxon>Actinomycetota</taxon>
        <taxon>Actinomycetes</taxon>
        <taxon>Geodermatophilales</taxon>
        <taxon>Geodermatophilaceae</taxon>
        <taxon>Modestobacter</taxon>
    </lineage>
</organism>
<dbReference type="Gene3D" id="3.40.190.10">
    <property type="entry name" value="Periplasmic binding protein-like II"/>
    <property type="match status" value="2"/>
</dbReference>
<protein>
    <submittedName>
        <fullName evidence="4">ABC transporter substrate-binding protein</fullName>
    </submittedName>
</protein>
<accession>A0A098Y5P5</accession>
<sequence>MKSTGRTWAPRMACAVTVSLALAACGGGSGGDGGSSDDGFTMMSLNENTTQDSVITSLSEDQCATQDEALPLDITEQAQESVDQQIQLLAGQGALPDLFPANTPDLIRELAENDQVANVQDVLADGDAADAIVPAAESAADQIFGDQLVLPVELNIEGIWFNKEILEANGIAVPQTWDELVAAFETLQAAGVQPITNAGSGGDGWGISRWIGAYLFRTIGPDAMRAIADGEASLTDPEYVEAAQAIAELGEAGYFGPAPNSIDYATAINTFLTGEAAFMYMGSWALADFNDPEANQIGEDAIGFLPFPEVEGGEGNSDQTPTNLGTSIVLSSAVAEEEQAQAWVECIASNYGSVALRDHGQITGLQLAEDVEVPPLTGLVQDQIEATDESVLWFEALFPASATTASQQNAGLVGSGQMSGEDFMSAVSAELG</sequence>
<comment type="similarity">
    <text evidence="1">Belongs to the bacterial solute-binding protein 1 family.</text>
</comment>
<dbReference type="Pfam" id="PF01547">
    <property type="entry name" value="SBP_bac_1"/>
    <property type="match status" value="1"/>
</dbReference>
<keyword evidence="5" id="KW-1185">Reference proteome</keyword>
<dbReference type="InterPro" id="IPR050490">
    <property type="entry name" value="Bact_solute-bd_prot1"/>
</dbReference>
<comment type="caution">
    <text evidence="4">The sequence shown here is derived from an EMBL/GenBank/DDBJ whole genome shotgun (WGS) entry which is preliminary data.</text>
</comment>
<dbReference type="InterPro" id="IPR006059">
    <property type="entry name" value="SBP"/>
</dbReference>
<evidence type="ECO:0000313" key="4">
    <source>
        <dbReference type="EMBL" id="KGH45036.1"/>
    </source>
</evidence>